<feature type="transmembrane region" description="Helical" evidence="7">
    <location>
        <begin position="124"/>
        <end position="140"/>
    </location>
</feature>
<sequence>MVLRRFLPALPPLLAFAGILAIWELLSLYFGLDGLPPPSVALRQVPVILTDPQSLFDIVDSLRRMAIGIVLALVFAIPVGLWMGRSRFAAAFFNPLLSVIYPVPKAALMPIIMLWLGVGDASKILVIFLGVTLPLIYHSYQGSRAVEEKLLWSAAAMGMQPPARLARIVLPAALPEILVGCRTALVLGLITMVTSEMIARQTGIGNLVFQSLEMGIYDTVYAMIVIIGALGFILDVLFERLRGWLVGWAEPAQSIIVGST</sequence>
<dbReference type="OrthoDB" id="9799271at2"/>
<dbReference type="AlphaFoldDB" id="A0A2V3TYT7"/>
<dbReference type="InterPro" id="IPR000515">
    <property type="entry name" value="MetI-like"/>
</dbReference>
<keyword evidence="4 7" id="KW-0812">Transmembrane</keyword>
<organism evidence="9 10">
    <name type="scientific">Chelatococcus asaccharovorans</name>
    <dbReference type="NCBI Taxonomy" id="28210"/>
    <lineage>
        <taxon>Bacteria</taxon>
        <taxon>Pseudomonadati</taxon>
        <taxon>Pseudomonadota</taxon>
        <taxon>Alphaproteobacteria</taxon>
        <taxon>Hyphomicrobiales</taxon>
        <taxon>Chelatococcaceae</taxon>
        <taxon>Chelatococcus</taxon>
    </lineage>
</organism>
<feature type="transmembrane region" description="Helical" evidence="7">
    <location>
        <begin position="65"/>
        <end position="84"/>
    </location>
</feature>
<dbReference type="SUPFAM" id="SSF161098">
    <property type="entry name" value="MetI-like"/>
    <property type="match status" value="1"/>
</dbReference>
<dbReference type="EMBL" id="QJJK01000012">
    <property type="protein sequence ID" value="PXW54231.1"/>
    <property type="molecule type" value="Genomic_DNA"/>
</dbReference>
<evidence type="ECO:0000313" key="10">
    <source>
        <dbReference type="Proteomes" id="UP000248021"/>
    </source>
</evidence>
<dbReference type="Proteomes" id="UP000248021">
    <property type="component" value="Unassembled WGS sequence"/>
</dbReference>
<gene>
    <name evidence="9" type="ORF">C7450_112260</name>
</gene>
<dbReference type="RefSeq" id="WP_110377453.1">
    <property type="nucleotide sequence ID" value="NZ_JAHBRY010000002.1"/>
</dbReference>
<evidence type="ECO:0000256" key="6">
    <source>
        <dbReference type="ARBA" id="ARBA00023136"/>
    </source>
</evidence>
<dbReference type="InterPro" id="IPR035906">
    <property type="entry name" value="MetI-like_sf"/>
</dbReference>
<evidence type="ECO:0000256" key="1">
    <source>
        <dbReference type="ARBA" id="ARBA00004651"/>
    </source>
</evidence>
<evidence type="ECO:0000259" key="8">
    <source>
        <dbReference type="PROSITE" id="PS50928"/>
    </source>
</evidence>
<dbReference type="Pfam" id="PF00528">
    <property type="entry name" value="BPD_transp_1"/>
    <property type="match status" value="1"/>
</dbReference>
<evidence type="ECO:0000256" key="3">
    <source>
        <dbReference type="ARBA" id="ARBA00022475"/>
    </source>
</evidence>
<keyword evidence="2 7" id="KW-0813">Transport</keyword>
<reference evidence="9 10" key="1">
    <citation type="submission" date="2018-05" db="EMBL/GenBank/DDBJ databases">
        <title>Genomic Encyclopedia of Type Strains, Phase IV (KMG-IV): sequencing the most valuable type-strain genomes for metagenomic binning, comparative biology and taxonomic classification.</title>
        <authorList>
            <person name="Goeker M."/>
        </authorList>
    </citation>
    <scope>NUCLEOTIDE SEQUENCE [LARGE SCALE GENOMIC DNA]</scope>
    <source>
        <strain evidence="9 10">DSM 6462</strain>
    </source>
</reference>
<comment type="similarity">
    <text evidence="7">Belongs to the binding-protein-dependent transport system permease family.</text>
</comment>
<feature type="domain" description="ABC transmembrane type-1" evidence="8">
    <location>
        <begin position="58"/>
        <end position="238"/>
    </location>
</feature>
<keyword evidence="10" id="KW-1185">Reference proteome</keyword>
<protein>
    <submittedName>
        <fullName evidence="9">NitT/TauT family transport system permease protein</fullName>
    </submittedName>
</protein>
<evidence type="ECO:0000256" key="4">
    <source>
        <dbReference type="ARBA" id="ARBA00022692"/>
    </source>
</evidence>
<dbReference type="GO" id="GO:0055085">
    <property type="term" value="P:transmembrane transport"/>
    <property type="evidence" value="ECO:0007669"/>
    <property type="project" value="InterPro"/>
</dbReference>
<feature type="transmembrane region" description="Helical" evidence="7">
    <location>
        <begin position="219"/>
        <end position="238"/>
    </location>
</feature>
<comment type="subcellular location">
    <subcellularLocation>
        <location evidence="1 7">Cell membrane</location>
        <topology evidence="1 7">Multi-pass membrane protein</topology>
    </subcellularLocation>
</comment>
<evidence type="ECO:0000256" key="7">
    <source>
        <dbReference type="RuleBase" id="RU363032"/>
    </source>
</evidence>
<evidence type="ECO:0000256" key="5">
    <source>
        <dbReference type="ARBA" id="ARBA00022989"/>
    </source>
</evidence>
<feature type="transmembrane region" description="Helical" evidence="7">
    <location>
        <begin position="96"/>
        <end position="118"/>
    </location>
</feature>
<evidence type="ECO:0000313" key="9">
    <source>
        <dbReference type="EMBL" id="PXW54231.1"/>
    </source>
</evidence>
<keyword evidence="6 7" id="KW-0472">Membrane</keyword>
<dbReference type="CDD" id="cd06261">
    <property type="entry name" value="TM_PBP2"/>
    <property type="match status" value="1"/>
</dbReference>
<keyword evidence="3" id="KW-1003">Cell membrane</keyword>
<accession>A0A2V3TYT7</accession>
<evidence type="ECO:0000256" key="2">
    <source>
        <dbReference type="ARBA" id="ARBA00022448"/>
    </source>
</evidence>
<keyword evidence="5 7" id="KW-1133">Transmembrane helix</keyword>
<dbReference type="PANTHER" id="PTHR30151:SF0">
    <property type="entry name" value="ABC TRANSPORTER PERMEASE PROTEIN MJ0413-RELATED"/>
    <property type="match status" value="1"/>
</dbReference>
<proteinExistence type="inferred from homology"/>
<comment type="caution">
    <text evidence="9">The sequence shown here is derived from an EMBL/GenBank/DDBJ whole genome shotgun (WGS) entry which is preliminary data.</text>
</comment>
<feature type="transmembrane region" description="Helical" evidence="7">
    <location>
        <begin position="12"/>
        <end position="32"/>
    </location>
</feature>
<feature type="transmembrane region" description="Helical" evidence="7">
    <location>
        <begin position="177"/>
        <end position="199"/>
    </location>
</feature>
<dbReference type="GO" id="GO:0005886">
    <property type="term" value="C:plasma membrane"/>
    <property type="evidence" value="ECO:0007669"/>
    <property type="project" value="UniProtKB-SubCell"/>
</dbReference>
<name>A0A2V3TYT7_9HYPH</name>
<dbReference type="Gene3D" id="1.10.3720.10">
    <property type="entry name" value="MetI-like"/>
    <property type="match status" value="1"/>
</dbReference>
<dbReference type="PANTHER" id="PTHR30151">
    <property type="entry name" value="ALKANE SULFONATE ABC TRANSPORTER-RELATED, MEMBRANE SUBUNIT"/>
    <property type="match status" value="1"/>
</dbReference>
<dbReference type="PROSITE" id="PS50928">
    <property type="entry name" value="ABC_TM1"/>
    <property type="match status" value="1"/>
</dbReference>